<accession>A0ABV7YC33</accession>
<organism evidence="6 7">
    <name type="scientific">Tenggerimyces flavus</name>
    <dbReference type="NCBI Taxonomy" id="1708749"/>
    <lineage>
        <taxon>Bacteria</taxon>
        <taxon>Bacillati</taxon>
        <taxon>Actinomycetota</taxon>
        <taxon>Actinomycetes</taxon>
        <taxon>Propionibacteriales</taxon>
        <taxon>Nocardioidaceae</taxon>
        <taxon>Tenggerimyces</taxon>
    </lineage>
</organism>
<reference evidence="7" key="1">
    <citation type="journal article" date="2019" name="Int. J. Syst. Evol. Microbiol.">
        <title>The Global Catalogue of Microorganisms (GCM) 10K type strain sequencing project: providing services to taxonomists for standard genome sequencing and annotation.</title>
        <authorList>
            <consortium name="The Broad Institute Genomics Platform"/>
            <consortium name="The Broad Institute Genome Sequencing Center for Infectious Disease"/>
            <person name="Wu L."/>
            <person name="Ma J."/>
        </authorList>
    </citation>
    <scope>NUCLEOTIDE SEQUENCE [LARGE SCALE GENOMIC DNA]</scope>
    <source>
        <strain evidence="7">CGMCC 4.7241</strain>
    </source>
</reference>
<dbReference type="Gene3D" id="3.40.190.10">
    <property type="entry name" value="Periplasmic binding protein-like II"/>
    <property type="match status" value="1"/>
</dbReference>
<keyword evidence="2" id="KW-0813">Transport</keyword>
<dbReference type="PIRSF" id="PIRSF002741">
    <property type="entry name" value="MppA"/>
    <property type="match status" value="1"/>
</dbReference>
<evidence type="ECO:0000313" key="7">
    <source>
        <dbReference type="Proteomes" id="UP001595699"/>
    </source>
</evidence>
<dbReference type="RefSeq" id="WP_205121395.1">
    <property type="nucleotide sequence ID" value="NZ_JAFBCM010000001.1"/>
</dbReference>
<feature type="chain" id="PRO_5045730761" evidence="4">
    <location>
        <begin position="26"/>
        <end position="517"/>
    </location>
</feature>
<evidence type="ECO:0000256" key="2">
    <source>
        <dbReference type="ARBA" id="ARBA00022448"/>
    </source>
</evidence>
<dbReference type="InterPro" id="IPR000914">
    <property type="entry name" value="SBP_5_dom"/>
</dbReference>
<evidence type="ECO:0000256" key="3">
    <source>
        <dbReference type="ARBA" id="ARBA00022729"/>
    </source>
</evidence>
<dbReference type="InterPro" id="IPR030678">
    <property type="entry name" value="Peptide/Ni-bd"/>
</dbReference>
<dbReference type="Gene3D" id="3.10.105.10">
    <property type="entry name" value="Dipeptide-binding Protein, Domain 3"/>
    <property type="match status" value="1"/>
</dbReference>
<keyword evidence="3 4" id="KW-0732">Signal</keyword>
<dbReference type="PROSITE" id="PS51257">
    <property type="entry name" value="PROKAR_LIPOPROTEIN"/>
    <property type="match status" value="1"/>
</dbReference>
<gene>
    <name evidence="6" type="ORF">ACFOUW_13715</name>
</gene>
<dbReference type="PANTHER" id="PTHR30290">
    <property type="entry name" value="PERIPLASMIC BINDING COMPONENT OF ABC TRANSPORTER"/>
    <property type="match status" value="1"/>
</dbReference>
<dbReference type="InterPro" id="IPR039424">
    <property type="entry name" value="SBP_5"/>
</dbReference>
<dbReference type="Pfam" id="PF00496">
    <property type="entry name" value="SBP_bac_5"/>
    <property type="match status" value="1"/>
</dbReference>
<evidence type="ECO:0000256" key="4">
    <source>
        <dbReference type="SAM" id="SignalP"/>
    </source>
</evidence>
<name>A0ABV7YC33_9ACTN</name>
<proteinExistence type="inferred from homology"/>
<comment type="caution">
    <text evidence="6">The sequence shown here is derived from an EMBL/GenBank/DDBJ whole genome shotgun (WGS) entry which is preliminary data.</text>
</comment>
<sequence length="517" mass="57279">MSLPKTIRGITVALALLVVAGACQSGGTGGAPQAGSTGKKVLTIVIGRAPDEPLGLLNRLGGSKPYTDLAADVLMERDPADGSLKPQLAEKWEMIAPNKWRFTLRKGVKFHDGEDFNAETAKWSIEKQTEADSPARVVRYAKELKAEAVDPYTLDIICPTACPILDIIAPQLQFVPPKWAQANPKEAAQKPVGTGPFKLEEWRTGEFMRFVAFKDYWGDTGYFDEVKFVWRSEPGVRASMVAAGEAQLSDDLDLESIDIVPKTFKPESIDYAWIRLRERDANGKLDPLWGDKRFRQALAYAIDCDAMAETLLKGAVKCSPFPFNSASVGFIKDGPRHEYNPEKARQLLDEVVGAGKEVNGVKMFSETGDIPRVWAETIMSYWEDIGVHATFEFVDGPRREKLHNPGVKGNPPDVFIQKSHTNDLFDATVSLAYIDGCNEPRSYSVCNEEFSQKLKDAGAASGEERRGLLEALERDYFYDGAYQIPLWSSPAIYGAAANLEWEGPVVGWLRPDRMKFS</sequence>
<keyword evidence="7" id="KW-1185">Reference proteome</keyword>
<evidence type="ECO:0000313" key="6">
    <source>
        <dbReference type="EMBL" id="MFC3761894.1"/>
    </source>
</evidence>
<dbReference type="PANTHER" id="PTHR30290:SF9">
    <property type="entry name" value="OLIGOPEPTIDE-BINDING PROTEIN APPA"/>
    <property type="match status" value="1"/>
</dbReference>
<dbReference type="EMBL" id="JBHRZH010000011">
    <property type="protein sequence ID" value="MFC3761894.1"/>
    <property type="molecule type" value="Genomic_DNA"/>
</dbReference>
<evidence type="ECO:0000256" key="1">
    <source>
        <dbReference type="ARBA" id="ARBA00005695"/>
    </source>
</evidence>
<feature type="signal peptide" evidence="4">
    <location>
        <begin position="1"/>
        <end position="25"/>
    </location>
</feature>
<feature type="domain" description="Solute-binding protein family 5" evidence="5">
    <location>
        <begin position="84"/>
        <end position="433"/>
    </location>
</feature>
<comment type="similarity">
    <text evidence="1">Belongs to the bacterial solute-binding protein 5 family.</text>
</comment>
<protein>
    <submittedName>
        <fullName evidence="6">ABC transporter substrate-binding protein</fullName>
    </submittedName>
</protein>
<dbReference type="SUPFAM" id="SSF53850">
    <property type="entry name" value="Periplasmic binding protein-like II"/>
    <property type="match status" value="1"/>
</dbReference>
<dbReference type="Proteomes" id="UP001595699">
    <property type="component" value="Unassembled WGS sequence"/>
</dbReference>
<evidence type="ECO:0000259" key="5">
    <source>
        <dbReference type="Pfam" id="PF00496"/>
    </source>
</evidence>